<dbReference type="EMBL" id="SOBK01000017">
    <property type="protein sequence ID" value="TDT82078.1"/>
    <property type="molecule type" value="Genomic_DNA"/>
</dbReference>
<proteinExistence type="predicted"/>
<dbReference type="Proteomes" id="UP000295506">
    <property type="component" value="Unassembled WGS sequence"/>
</dbReference>
<gene>
    <name evidence="1" type="ORF">AWY79_17785</name>
    <name evidence="2" type="ORF">EDC59_11757</name>
</gene>
<dbReference type="AlphaFoldDB" id="A0A126QS46"/>
<accession>A0A126QS46</accession>
<evidence type="ECO:0000313" key="1">
    <source>
        <dbReference type="EMBL" id="AMK12821.1"/>
    </source>
</evidence>
<dbReference type="EMBL" id="CP014206">
    <property type="protein sequence ID" value="AMK12821.1"/>
    <property type="molecule type" value="Genomic_DNA"/>
</dbReference>
<reference evidence="1 3" key="1">
    <citation type="journal article" date="2016" name="Front. Microbiol.">
        <title>Genome Sequence of the Piezophilic, Mesophilic Sulfate-Reducing Bacterium Desulfovibrio indicus J2T.</title>
        <authorList>
            <person name="Cao J."/>
            <person name="Maignien L."/>
            <person name="Shao Z."/>
            <person name="Alain K."/>
            <person name="Jebbar M."/>
        </authorList>
    </citation>
    <scope>NUCLEOTIDE SEQUENCE [LARGE SCALE GENOMIC DNA]</scope>
    <source>
        <strain evidence="1 3">J2</strain>
    </source>
</reference>
<dbReference type="Proteomes" id="UP000055611">
    <property type="component" value="Chromosome"/>
</dbReference>
<protein>
    <recommendedName>
        <fullName evidence="5">Tetratricopeptide repeat protein</fullName>
    </recommendedName>
</protein>
<evidence type="ECO:0000313" key="4">
    <source>
        <dbReference type="Proteomes" id="UP000295506"/>
    </source>
</evidence>
<dbReference type="RefSeq" id="WP_066806788.1">
    <property type="nucleotide sequence ID" value="NZ_CP014206.1"/>
</dbReference>
<evidence type="ECO:0000313" key="2">
    <source>
        <dbReference type="EMBL" id="TDT82078.1"/>
    </source>
</evidence>
<organism evidence="2 4">
    <name type="scientific">Pseudodesulfovibrio indicus</name>
    <dbReference type="NCBI Taxonomy" id="1716143"/>
    <lineage>
        <taxon>Bacteria</taxon>
        <taxon>Pseudomonadati</taxon>
        <taxon>Thermodesulfobacteriota</taxon>
        <taxon>Desulfovibrionia</taxon>
        <taxon>Desulfovibrionales</taxon>
        <taxon>Desulfovibrionaceae</taxon>
    </lineage>
</organism>
<dbReference type="KEGG" id="dej:AWY79_17785"/>
<evidence type="ECO:0000313" key="3">
    <source>
        <dbReference type="Proteomes" id="UP000055611"/>
    </source>
</evidence>
<evidence type="ECO:0008006" key="5">
    <source>
        <dbReference type="Google" id="ProtNLM"/>
    </source>
</evidence>
<name>A0A126QS46_9BACT</name>
<dbReference type="InterPro" id="IPR011990">
    <property type="entry name" value="TPR-like_helical_dom_sf"/>
</dbReference>
<dbReference type="SUPFAM" id="SSF48452">
    <property type="entry name" value="TPR-like"/>
    <property type="match status" value="1"/>
</dbReference>
<dbReference type="OrthoDB" id="5457186at2"/>
<keyword evidence="3" id="KW-1185">Reference proteome</keyword>
<reference evidence="2 4" key="2">
    <citation type="submission" date="2019-03" db="EMBL/GenBank/DDBJ databases">
        <title>Genomic Encyclopedia of Type Strains, Phase IV (KMG-IV): sequencing the most valuable type-strain genomes for metagenomic binning, comparative biology and taxonomic classification.</title>
        <authorList>
            <person name="Goeker M."/>
        </authorList>
    </citation>
    <scope>NUCLEOTIDE SEQUENCE [LARGE SCALE GENOMIC DNA]</scope>
    <source>
        <strain evidence="2 4">DSM 101483</strain>
    </source>
</reference>
<dbReference type="Gene3D" id="1.25.40.10">
    <property type="entry name" value="Tetratricopeptide repeat domain"/>
    <property type="match status" value="1"/>
</dbReference>
<sequence>MSIFSKLVKPYRRGEKHFERGRAAESRGDFGKAREYFLEGAAAFDEHFEAEPVTGAGVRPSHLVMAGVCYVRIGRDEDGLRVLRECLSRKEIPDAFLNAGYAAAQLGRADEAAELWSGYPSWAGQRVVERALKEQVRLIRSGGADLGAACEAVARAVQEQDRTNARDRNFREAGRRTSEFRQGY</sequence>